<organism evidence="2 3">
    <name type="scientific">Nocardiopsis aegyptia</name>
    <dbReference type="NCBI Taxonomy" id="220378"/>
    <lineage>
        <taxon>Bacteria</taxon>
        <taxon>Bacillati</taxon>
        <taxon>Actinomycetota</taxon>
        <taxon>Actinomycetes</taxon>
        <taxon>Streptosporangiales</taxon>
        <taxon>Nocardiopsidaceae</taxon>
        <taxon>Nocardiopsis</taxon>
    </lineage>
</organism>
<gene>
    <name evidence="2" type="ORF">HNR10_001457</name>
</gene>
<feature type="transmembrane region" description="Helical" evidence="1">
    <location>
        <begin position="656"/>
        <end position="677"/>
    </location>
</feature>
<feature type="transmembrane region" description="Helical" evidence="1">
    <location>
        <begin position="612"/>
        <end position="636"/>
    </location>
</feature>
<keyword evidence="1" id="KW-1133">Transmembrane helix</keyword>
<evidence type="ECO:0000256" key="1">
    <source>
        <dbReference type="SAM" id="Phobius"/>
    </source>
</evidence>
<dbReference type="AlphaFoldDB" id="A0A7Z0EL13"/>
<feature type="transmembrane region" description="Helical" evidence="1">
    <location>
        <begin position="173"/>
        <end position="196"/>
    </location>
</feature>
<feature type="transmembrane region" description="Helical" evidence="1">
    <location>
        <begin position="565"/>
        <end position="587"/>
    </location>
</feature>
<sequence>MPRRIIVFAHTALLFLAALIAFLLCSGVETTLQLPAERAGSVWIVDNDGTHDTDEVATTVRRFSEEHDAAVGFVARDTADLAMHTHVYLAAPDPASREAAWLTDGYPAFNPGYSVDVHPLEEFADIGPNGYYFVFGAPEAAPALEEALAADGLSTAPGSTTTELWHFFAGGHMLNLAVIALLVVASATSAGVLLASRDYAVLRLNGHSYGRILLADLAGIGRLWALLLPAATVAVLALLGLYNGWDQLWFYTRIALTCAALLAAAAVAVHALTLALVHATAILPALGGRVPVRGTLAAIYLVRVPVLLLALTLIGTVVATAQTVRDQHTALDLYAEHGDTSHLALSPHYGWVDEEDYAALDATVGPWLREADRDGDMVLAIRLAPEQWNGPTAGSSDHEALVVNDTYLAEQRITAPDGSRHGAGDGARVLLPESLAADEDAVTENVRAWLDLASGDAAAPPVSVLPSADGQTLFTYGSQSSARSPFLPRVTDPVVIALPNGGVLSDTSYANHLTSRATVFPDPSVPRAFRAENPDAARYIIAVETLTTTARHDLDVHRTILRSELFNLVGVGAVLMVTAIGACLVYVRARAQHIFVRHISGWTFAATHRRLLLAEAGIAVAFVGWATGDTLAALAVRNDPTGYTPPDLRATTGAEPLYALGIALASLAITAAALVHFHRRIVREGDSQA</sequence>
<evidence type="ECO:0000313" key="3">
    <source>
        <dbReference type="Proteomes" id="UP000572051"/>
    </source>
</evidence>
<accession>A0A7Z0EL13</accession>
<evidence type="ECO:0008006" key="4">
    <source>
        <dbReference type="Google" id="ProtNLM"/>
    </source>
</evidence>
<evidence type="ECO:0000313" key="2">
    <source>
        <dbReference type="EMBL" id="NYJ33576.1"/>
    </source>
</evidence>
<keyword evidence="1" id="KW-0472">Membrane</keyword>
<feature type="transmembrane region" description="Helical" evidence="1">
    <location>
        <begin position="217"/>
        <end position="242"/>
    </location>
</feature>
<comment type="caution">
    <text evidence="2">The sequence shown here is derived from an EMBL/GenBank/DDBJ whole genome shotgun (WGS) entry which is preliminary data.</text>
</comment>
<dbReference type="RefSeq" id="WP_179821827.1">
    <property type="nucleotide sequence ID" value="NZ_JACCFS010000001.1"/>
</dbReference>
<reference evidence="2 3" key="1">
    <citation type="submission" date="2020-07" db="EMBL/GenBank/DDBJ databases">
        <title>Sequencing the genomes of 1000 actinobacteria strains.</title>
        <authorList>
            <person name="Klenk H.-P."/>
        </authorList>
    </citation>
    <scope>NUCLEOTIDE SEQUENCE [LARGE SCALE GENOMIC DNA]</scope>
    <source>
        <strain evidence="2 3">DSM 44442</strain>
    </source>
</reference>
<feature type="transmembrane region" description="Helical" evidence="1">
    <location>
        <begin position="254"/>
        <end position="277"/>
    </location>
</feature>
<feature type="transmembrane region" description="Helical" evidence="1">
    <location>
        <begin position="298"/>
        <end position="319"/>
    </location>
</feature>
<name>A0A7Z0EL13_9ACTN</name>
<dbReference type="Proteomes" id="UP000572051">
    <property type="component" value="Unassembled WGS sequence"/>
</dbReference>
<keyword evidence="1" id="KW-0812">Transmembrane</keyword>
<keyword evidence="3" id="KW-1185">Reference proteome</keyword>
<dbReference type="EMBL" id="JACCFS010000001">
    <property type="protein sequence ID" value="NYJ33576.1"/>
    <property type="molecule type" value="Genomic_DNA"/>
</dbReference>
<proteinExistence type="predicted"/>
<protein>
    <recommendedName>
        <fullName evidence="4">DUF1430 domain-containing protein</fullName>
    </recommendedName>
</protein>